<evidence type="ECO:0000313" key="3">
    <source>
        <dbReference type="Proteomes" id="UP000702544"/>
    </source>
</evidence>
<reference evidence="2 3" key="1">
    <citation type="submission" date="2020-01" db="EMBL/GenBank/DDBJ databases">
        <title>Genomes assembled from Gulf of Kutch pelagic sediment metagenomes.</title>
        <authorList>
            <person name="Chandrashekar M."/>
            <person name="Mahajan M.S."/>
            <person name="Dave K.J."/>
            <person name="Vatsa P."/>
            <person name="Nathani N.M."/>
        </authorList>
    </citation>
    <scope>NUCLEOTIDE SEQUENCE [LARGE SCALE GENOMIC DNA]</scope>
    <source>
        <strain evidence="2">KS3-K002</strain>
    </source>
</reference>
<evidence type="ECO:0000313" key="2">
    <source>
        <dbReference type="EMBL" id="NIR74492.1"/>
    </source>
</evidence>
<sequence length="135" mass="14515">MRQRDGFTLVELVVSLVIFAFGVLAGAALLGTGHKWEGQAELETQLTVAGEMKIEQLKAIAGTDLPDTVALVPGGGLESNVAGYFDAVEIDARTFRRRWRVEPGPAGTRQVVVRVVPLIPPAGGRAELWTNVIHE</sequence>
<comment type="caution">
    <text evidence="2">The sequence shown here is derived from an EMBL/GenBank/DDBJ whole genome shotgun (WGS) entry which is preliminary data.</text>
</comment>
<accession>A0AAE5CAD6</accession>
<organism evidence="2 3">
    <name type="scientific">Candidatus Kutchimonas denitrificans</name>
    <dbReference type="NCBI Taxonomy" id="3056748"/>
    <lineage>
        <taxon>Bacteria</taxon>
        <taxon>Pseudomonadati</taxon>
        <taxon>Gemmatimonadota</taxon>
        <taxon>Gemmatimonadia</taxon>
        <taxon>Candidatus Palauibacterales</taxon>
        <taxon>Candidatus Palauibacteraceae</taxon>
        <taxon>Candidatus Kutchimonas</taxon>
    </lineage>
</organism>
<dbReference type="Pfam" id="PF07963">
    <property type="entry name" value="N_methyl"/>
    <property type="match status" value="1"/>
</dbReference>
<keyword evidence="1" id="KW-0812">Transmembrane</keyword>
<dbReference type="AlphaFoldDB" id="A0AAE5CAD6"/>
<feature type="transmembrane region" description="Helical" evidence="1">
    <location>
        <begin position="12"/>
        <end position="30"/>
    </location>
</feature>
<name>A0AAE5CAD6_9BACT</name>
<protein>
    <submittedName>
        <fullName evidence="2">Type II secretion system protein</fullName>
    </submittedName>
</protein>
<dbReference type="NCBIfam" id="TIGR02532">
    <property type="entry name" value="IV_pilin_GFxxxE"/>
    <property type="match status" value="1"/>
</dbReference>
<gene>
    <name evidence="2" type="ORF">GWO12_05200</name>
</gene>
<dbReference type="EMBL" id="JAACAK010000046">
    <property type="protein sequence ID" value="NIR74492.1"/>
    <property type="molecule type" value="Genomic_DNA"/>
</dbReference>
<dbReference type="Proteomes" id="UP000702544">
    <property type="component" value="Unassembled WGS sequence"/>
</dbReference>
<keyword evidence="1" id="KW-1133">Transmembrane helix</keyword>
<dbReference type="InterPro" id="IPR012902">
    <property type="entry name" value="N_methyl_site"/>
</dbReference>
<keyword evidence="1" id="KW-0472">Membrane</keyword>
<evidence type="ECO:0000256" key="1">
    <source>
        <dbReference type="SAM" id="Phobius"/>
    </source>
</evidence>
<proteinExistence type="predicted"/>